<dbReference type="GO" id="GO:0019379">
    <property type="term" value="P:sulfate assimilation, phosphoadenylyl sulfate reduction by phosphoadenylyl-sulfate reductase (thioredoxin)"/>
    <property type="evidence" value="ECO:0007669"/>
    <property type="project" value="UniProtKB-UniRule"/>
</dbReference>
<evidence type="ECO:0000256" key="3">
    <source>
        <dbReference type="ARBA" id="ARBA00022679"/>
    </source>
</evidence>
<dbReference type="NCBIfam" id="TIGR00434">
    <property type="entry name" value="cysH"/>
    <property type="match status" value="1"/>
</dbReference>
<dbReference type="InterPro" id="IPR011784">
    <property type="entry name" value="SO4_adenylTrfase_ssu"/>
</dbReference>
<feature type="binding site" evidence="8">
    <location>
        <position position="132"/>
    </location>
    <ligand>
        <name>[4Fe-4S] cluster</name>
        <dbReference type="ChEBI" id="CHEBI:49883"/>
    </ligand>
</feature>
<proteinExistence type="inferred from homology"/>
<keyword evidence="8" id="KW-0408">Iron</keyword>
<dbReference type="EC" id="1.8.4.10" evidence="8"/>
<protein>
    <recommendedName>
        <fullName evidence="8">Adenosine 5'-phosphosulfate reductase</fullName>
        <shortName evidence="8">APS reductase</shortName>
        <ecNumber evidence="8">1.8.4.10</ecNumber>
    </recommendedName>
    <alternativeName>
        <fullName evidence="8">5'-adenylylsulfate reductase</fullName>
    </alternativeName>
    <alternativeName>
        <fullName evidence="8">Thioredoxin-dependent 5'-adenylylsulfate reductase</fullName>
    </alternativeName>
</protein>
<dbReference type="GO" id="GO:0051539">
    <property type="term" value="F:4 iron, 4 sulfur cluster binding"/>
    <property type="evidence" value="ECO:0007669"/>
    <property type="project" value="UniProtKB-UniRule"/>
</dbReference>
<dbReference type="SUPFAM" id="SSF52402">
    <property type="entry name" value="Adenine nucleotide alpha hydrolases-like"/>
    <property type="match status" value="2"/>
</dbReference>
<dbReference type="OrthoDB" id="9772604at2"/>
<dbReference type="NCBIfam" id="NF002537">
    <property type="entry name" value="PRK02090.1"/>
    <property type="match status" value="1"/>
</dbReference>
<keyword evidence="5" id="KW-0547">Nucleotide-binding</keyword>
<dbReference type="Pfam" id="PF01507">
    <property type="entry name" value="PAPS_reduct"/>
    <property type="match status" value="2"/>
</dbReference>
<dbReference type="AlphaFoldDB" id="A0A1G9HTY2"/>
<dbReference type="GO" id="GO:0043866">
    <property type="term" value="F:adenylyl-sulfate reductase (thioredoxin) activity"/>
    <property type="evidence" value="ECO:0007669"/>
    <property type="project" value="UniProtKB-EC"/>
</dbReference>
<accession>A0A1G9HTY2</accession>
<feature type="domain" description="Phosphoadenosine phosphosulphate reductase" evidence="9">
    <location>
        <begin position="290"/>
        <end position="513"/>
    </location>
</feature>
<dbReference type="NCBIfam" id="NF003587">
    <property type="entry name" value="PRK05253.1"/>
    <property type="match status" value="1"/>
</dbReference>
<dbReference type="Gene3D" id="3.40.50.620">
    <property type="entry name" value="HUPs"/>
    <property type="match status" value="2"/>
</dbReference>
<feature type="active site" description="Nucleophile; cysteine thiosulfonate intermediate" evidence="8">
    <location>
        <position position="240"/>
    </location>
</feature>
<dbReference type="PANTHER" id="PTHR43196:SF1">
    <property type="entry name" value="SULFATE ADENYLYLTRANSFERASE SUBUNIT 2"/>
    <property type="match status" value="1"/>
</dbReference>
<dbReference type="GO" id="GO:0005737">
    <property type="term" value="C:cytoplasm"/>
    <property type="evidence" value="ECO:0007669"/>
    <property type="project" value="UniProtKB-SubCell"/>
</dbReference>
<dbReference type="PANTHER" id="PTHR43196">
    <property type="entry name" value="SULFATE ADENYLYLTRANSFERASE SUBUNIT 2"/>
    <property type="match status" value="1"/>
</dbReference>
<evidence type="ECO:0000256" key="5">
    <source>
        <dbReference type="ARBA" id="ARBA00022741"/>
    </source>
</evidence>
<keyword evidence="8" id="KW-0411">Iron-sulfur</keyword>
<dbReference type="InterPro" id="IPR004511">
    <property type="entry name" value="PAPS/APS_Rdtase"/>
</dbReference>
<dbReference type="GO" id="GO:0004604">
    <property type="term" value="F:phosphoadenylyl-sulfate reductase (thioredoxin) activity"/>
    <property type="evidence" value="ECO:0007669"/>
    <property type="project" value="UniProtKB-UniRule"/>
</dbReference>
<evidence type="ECO:0000256" key="1">
    <source>
        <dbReference type="ARBA" id="ARBA00008885"/>
    </source>
</evidence>
<keyword evidence="3 10" id="KW-0808">Transferase</keyword>
<dbReference type="InterPro" id="IPR050128">
    <property type="entry name" value="Sulfate_adenylyltrnsfr_sub2"/>
</dbReference>
<evidence type="ECO:0000256" key="4">
    <source>
        <dbReference type="ARBA" id="ARBA00022695"/>
    </source>
</evidence>
<dbReference type="NCBIfam" id="TIGR02039">
    <property type="entry name" value="CysD"/>
    <property type="match status" value="1"/>
</dbReference>
<dbReference type="InterPro" id="IPR002500">
    <property type="entry name" value="PAPS_reduct_dom"/>
</dbReference>
<dbReference type="GO" id="GO:0070814">
    <property type="term" value="P:hydrogen sulfide biosynthetic process"/>
    <property type="evidence" value="ECO:0007669"/>
    <property type="project" value="UniProtKB-UniRule"/>
</dbReference>
<keyword evidence="4 10" id="KW-0548">Nucleotidyltransferase</keyword>
<dbReference type="HAMAP" id="MF_00063">
    <property type="entry name" value="CysH"/>
    <property type="match status" value="1"/>
</dbReference>
<organism evidence="10 11">
    <name type="scientific">Tessaracoccus oleiagri</name>
    <dbReference type="NCBI Taxonomy" id="686624"/>
    <lineage>
        <taxon>Bacteria</taxon>
        <taxon>Bacillati</taxon>
        <taxon>Actinomycetota</taxon>
        <taxon>Actinomycetes</taxon>
        <taxon>Propionibacteriales</taxon>
        <taxon>Propionibacteriaceae</taxon>
        <taxon>Tessaracoccus</taxon>
    </lineage>
</organism>
<keyword evidence="8" id="KW-0963">Cytoplasm</keyword>
<evidence type="ECO:0000313" key="10">
    <source>
        <dbReference type="EMBL" id="SDL16276.1"/>
    </source>
</evidence>
<comment type="similarity">
    <text evidence="1">Belongs to the PAPS reductase family. CysD subfamily.</text>
</comment>
<keyword evidence="6" id="KW-0067">ATP-binding</keyword>
<gene>
    <name evidence="8" type="primary">cysH</name>
    <name evidence="10" type="ORF">SAMN04488242_0518</name>
</gene>
<dbReference type="InterPro" id="IPR014729">
    <property type="entry name" value="Rossmann-like_a/b/a_fold"/>
</dbReference>
<evidence type="ECO:0000259" key="9">
    <source>
        <dbReference type="Pfam" id="PF01507"/>
    </source>
</evidence>
<comment type="similarity">
    <text evidence="2 8">Belongs to the PAPS reductase family. CysH subfamily.</text>
</comment>
<dbReference type="Proteomes" id="UP000199475">
    <property type="component" value="Unassembled WGS sequence"/>
</dbReference>
<dbReference type="GO" id="GO:0004781">
    <property type="term" value="F:sulfate adenylyltransferase (ATP) activity"/>
    <property type="evidence" value="ECO:0007669"/>
    <property type="project" value="InterPro"/>
</dbReference>
<keyword evidence="11" id="KW-1185">Reference proteome</keyword>
<reference evidence="10 11" key="1">
    <citation type="submission" date="2016-10" db="EMBL/GenBank/DDBJ databases">
        <authorList>
            <person name="de Groot N.N."/>
        </authorList>
    </citation>
    <scope>NUCLEOTIDE SEQUENCE [LARGE SCALE GENOMIC DNA]</scope>
    <source>
        <strain evidence="10 11">CGMCC 1.9159</strain>
    </source>
</reference>
<dbReference type="GO" id="GO:0046872">
    <property type="term" value="F:metal ion binding"/>
    <property type="evidence" value="ECO:0007669"/>
    <property type="project" value="UniProtKB-KW"/>
</dbReference>
<dbReference type="EMBL" id="FNGP01000001">
    <property type="protein sequence ID" value="SDL16276.1"/>
    <property type="molecule type" value="Genomic_DNA"/>
</dbReference>
<comment type="cofactor">
    <cofactor evidence="8">
        <name>[4Fe-4S] cluster</name>
        <dbReference type="ChEBI" id="CHEBI:49883"/>
    </cofactor>
    <text evidence="8">Binds 1 [4Fe-4S] cluster per subunit.</text>
</comment>
<dbReference type="NCBIfam" id="NF009214">
    <property type="entry name" value="PRK12563.1"/>
    <property type="match status" value="1"/>
</dbReference>
<evidence type="ECO:0000256" key="7">
    <source>
        <dbReference type="ARBA" id="ARBA00023002"/>
    </source>
</evidence>
<comment type="catalytic activity">
    <reaction evidence="8">
        <text>[thioredoxin]-disulfide + sulfite + AMP + 2 H(+) = adenosine 5'-phosphosulfate + [thioredoxin]-dithiol</text>
        <dbReference type="Rhea" id="RHEA:21976"/>
        <dbReference type="Rhea" id="RHEA-COMP:10698"/>
        <dbReference type="Rhea" id="RHEA-COMP:10700"/>
        <dbReference type="ChEBI" id="CHEBI:15378"/>
        <dbReference type="ChEBI" id="CHEBI:17359"/>
        <dbReference type="ChEBI" id="CHEBI:29950"/>
        <dbReference type="ChEBI" id="CHEBI:50058"/>
        <dbReference type="ChEBI" id="CHEBI:58243"/>
        <dbReference type="ChEBI" id="CHEBI:456215"/>
        <dbReference type="EC" id="1.8.4.10"/>
    </reaction>
</comment>
<sequence>MTTIAPPAHGPGRVRSADELRALAEEAAVRFADATADEVLAWAAETFGSHLVVACSMAADTVVPHLTARHLPGVDVLFLQTGYHFPETIGTRDALAHAVDVRIVEALPALTVAEQDAEYGPRLHERDPQSCCAMRKVEPINRELASYEAWVTGVRREDNALRAGTGIVEWDAAHQMVKINPVAAWSTDEVMAYAATHGVPVNLLLDEGYPSIGCAPCTRPVAPGEDPRSGRWAGFAKTECGLHTDQQDEGTPVTAIQTAPPPARTLSHLQALESESIHIFREIVSELERPVLLFSGGKDSIVMLHLAAKAFWPAPVPFPVLHVDTGHNFPEVIAYRDATVERLKLRLVVAKVQDYIDDGRLLERADGTRNPLQTQPLLDAIAEGRFDAVFGGGRRDEEKARAKERVVSLRDEFGAWDPRNQRPELWNLYNPRHRPGEHVRVFPLSNWTELDVWRYIAAEDIPLPSLYYAHERDVFRRDGMWLAVGDVSRPRDGERVERRLVRYRTVGDMSCTGAVESDARTVEDVIQEVALTRITERGATRADDRLTEAAMEDRKKEGYF</sequence>
<name>A0A1G9HTY2_9ACTN</name>
<evidence type="ECO:0000256" key="8">
    <source>
        <dbReference type="HAMAP-Rule" id="MF_00063"/>
    </source>
</evidence>
<evidence type="ECO:0000313" key="11">
    <source>
        <dbReference type="Proteomes" id="UP000199475"/>
    </source>
</evidence>
<feature type="domain" description="Phosphoadenosine phosphosulphate reductase" evidence="9">
    <location>
        <begin position="51"/>
        <end position="220"/>
    </location>
</feature>
<keyword evidence="7 8" id="KW-0560">Oxidoreductase</keyword>
<evidence type="ECO:0000256" key="6">
    <source>
        <dbReference type="ARBA" id="ARBA00022840"/>
    </source>
</evidence>
<dbReference type="GO" id="GO:0005524">
    <property type="term" value="F:ATP binding"/>
    <property type="evidence" value="ECO:0007669"/>
    <property type="project" value="UniProtKB-KW"/>
</dbReference>
<comment type="function">
    <text evidence="8">Catalyzes the formation of sulfite from adenosine 5'-phosphosulfate (APS) using thioredoxin as an electron donor.</text>
</comment>
<dbReference type="CDD" id="cd23945">
    <property type="entry name" value="PAPS_reductase"/>
    <property type="match status" value="1"/>
</dbReference>
<feature type="binding site" evidence="8">
    <location>
        <position position="217"/>
    </location>
    <ligand>
        <name>[4Fe-4S] cluster</name>
        <dbReference type="ChEBI" id="CHEBI:49883"/>
    </ligand>
</feature>
<keyword evidence="8" id="KW-0479">Metal-binding</keyword>
<dbReference type="STRING" id="686624.SAMN04488242_0518"/>
<comment type="subcellular location">
    <subcellularLocation>
        <location evidence="8">Cytoplasm</location>
    </subcellularLocation>
</comment>
<feature type="binding site" evidence="8">
    <location>
        <position position="214"/>
    </location>
    <ligand>
        <name>[4Fe-4S] cluster</name>
        <dbReference type="ChEBI" id="CHEBI:49883"/>
    </ligand>
</feature>
<evidence type="ECO:0000256" key="2">
    <source>
        <dbReference type="ARBA" id="ARBA00009732"/>
    </source>
</evidence>
<comment type="pathway">
    <text evidence="8">Sulfur metabolism; hydrogen sulfide biosynthesis; sulfite from sulfate.</text>
</comment>
<feature type="binding site" evidence="8">
    <location>
        <position position="131"/>
    </location>
    <ligand>
        <name>[4Fe-4S] cluster</name>
        <dbReference type="ChEBI" id="CHEBI:49883"/>
    </ligand>
</feature>